<dbReference type="STRING" id="602072.A0A1R3RLM1"/>
<sequence>MYLNNAQPKILGFRNLTHPLNPSTMRQHSQGLREVLPSETEMDDISQNRSNGWDSWCESFGPSWGDEDDSSLEDFAIRAFIFLNLLGYGKDAVINLISESGTDKHYDEGLINRTIVALKGCSEDQPSLFAGQCHAALENLVSSSRNLDQGERRDIVVPYFGMVTVDHKDHTLQGDADLWLENPTGTASSPMLNVDTTPWALYDDILLSYSGPWAVHDHNDGDAFAEDFNTHFNWMAKD</sequence>
<organism evidence="1 2">
    <name type="scientific">Aspergillus carbonarius (strain ITEM 5010)</name>
    <dbReference type="NCBI Taxonomy" id="602072"/>
    <lineage>
        <taxon>Eukaryota</taxon>
        <taxon>Fungi</taxon>
        <taxon>Dikarya</taxon>
        <taxon>Ascomycota</taxon>
        <taxon>Pezizomycotina</taxon>
        <taxon>Eurotiomycetes</taxon>
        <taxon>Eurotiomycetidae</taxon>
        <taxon>Eurotiales</taxon>
        <taxon>Aspergillaceae</taxon>
        <taxon>Aspergillus</taxon>
        <taxon>Aspergillus subgen. Circumdati</taxon>
    </lineage>
</organism>
<proteinExistence type="predicted"/>
<dbReference type="Proteomes" id="UP000188318">
    <property type="component" value="Unassembled WGS sequence"/>
</dbReference>
<reference evidence="2" key="1">
    <citation type="journal article" date="2017" name="Genome Biol.">
        <title>Comparative genomics reveals high biological diversity and specific adaptations in the industrially and medically important fungal genus Aspergillus.</title>
        <authorList>
            <person name="de Vries R.P."/>
            <person name="Riley R."/>
            <person name="Wiebenga A."/>
            <person name="Aguilar-Osorio G."/>
            <person name="Amillis S."/>
            <person name="Uchima C.A."/>
            <person name="Anderluh G."/>
            <person name="Asadollahi M."/>
            <person name="Askin M."/>
            <person name="Barry K."/>
            <person name="Battaglia E."/>
            <person name="Bayram O."/>
            <person name="Benocci T."/>
            <person name="Braus-Stromeyer S.A."/>
            <person name="Caldana C."/>
            <person name="Canovas D."/>
            <person name="Cerqueira G.C."/>
            <person name="Chen F."/>
            <person name="Chen W."/>
            <person name="Choi C."/>
            <person name="Clum A."/>
            <person name="Dos Santos R.A."/>
            <person name="Damasio A.R."/>
            <person name="Diallinas G."/>
            <person name="Emri T."/>
            <person name="Fekete E."/>
            <person name="Flipphi M."/>
            <person name="Freyberg S."/>
            <person name="Gallo A."/>
            <person name="Gournas C."/>
            <person name="Habgood R."/>
            <person name="Hainaut M."/>
            <person name="Harispe M.L."/>
            <person name="Henrissat B."/>
            <person name="Hilden K.S."/>
            <person name="Hope R."/>
            <person name="Hossain A."/>
            <person name="Karabika E."/>
            <person name="Karaffa L."/>
            <person name="Karanyi Z."/>
            <person name="Krasevec N."/>
            <person name="Kuo A."/>
            <person name="Kusch H."/>
            <person name="LaButti K."/>
            <person name="Lagendijk E.L."/>
            <person name="Lapidus A."/>
            <person name="Levasseur A."/>
            <person name="Lindquist E."/>
            <person name="Lipzen A."/>
            <person name="Logrieco A.F."/>
            <person name="MacCabe A."/>
            <person name="Maekelae M.R."/>
            <person name="Malavazi I."/>
            <person name="Melin P."/>
            <person name="Meyer V."/>
            <person name="Mielnichuk N."/>
            <person name="Miskei M."/>
            <person name="Molnar A.P."/>
            <person name="Mule G."/>
            <person name="Ngan C.Y."/>
            <person name="Orejas M."/>
            <person name="Orosz E."/>
            <person name="Ouedraogo J.P."/>
            <person name="Overkamp K.M."/>
            <person name="Park H.-S."/>
            <person name="Perrone G."/>
            <person name="Piumi F."/>
            <person name="Punt P.J."/>
            <person name="Ram A.F."/>
            <person name="Ramon A."/>
            <person name="Rauscher S."/>
            <person name="Record E."/>
            <person name="Riano-Pachon D.M."/>
            <person name="Robert V."/>
            <person name="Roehrig J."/>
            <person name="Ruller R."/>
            <person name="Salamov A."/>
            <person name="Salih N.S."/>
            <person name="Samson R.A."/>
            <person name="Sandor E."/>
            <person name="Sanguinetti M."/>
            <person name="Schuetze T."/>
            <person name="Sepcic K."/>
            <person name="Shelest E."/>
            <person name="Sherlock G."/>
            <person name="Sophianopoulou V."/>
            <person name="Squina F.M."/>
            <person name="Sun H."/>
            <person name="Susca A."/>
            <person name="Todd R.B."/>
            <person name="Tsang A."/>
            <person name="Unkles S.E."/>
            <person name="van de Wiele N."/>
            <person name="van Rossen-Uffink D."/>
            <person name="Oliveira J.V."/>
            <person name="Vesth T.C."/>
            <person name="Visser J."/>
            <person name="Yu J.-H."/>
            <person name="Zhou M."/>
            <person name="Andersen M.R."/>
            <person name="Archer D.B."/>
            <person name="Baker S.E."/>
            <person name="Benoit I."/>
            <person name="Brakhage A.A."/>
            <person name="Braus G.H."/>
            <person name="Fischer R."/>
            <person name="Frisvad J.C."/>
            <person name="Goldman G.H."/>
            <person name="Houbraken J."/>
            <person name="Oakley B."/>
            <person name="Pocsi I."/>
            <person name="Scazzocchio C."/>
            <person name="Seiboth B."/>
            <person name="vanKuyk P.A."/>
            <person name="Wortman J."/>
            <person name="Dyer P.S."/>
            <person name="Grigoriev I.V."/>
        </authorList>
    </citation>
    <scope>NUCLEOTIDE SEQUENCE [LARGE SCALE GENOMIC DNA]</scope>
    <source>
        <strain evidence="2">ITEM 5010</strain>
    </source>
</reference>
<dbReference type="VEuPathDB" id="FungiDB:ASPCADRAFT_130845"/>
<dbReference type="OrthoDB" id="6509908at2759"/>
<accession>A0A1R3RLM1</accession>
<evidence type="ECO:0000313" key="2">
    <source>
        <dbReference type="Proteomes" id="UP000188318"/>
    </source>
</evidence>
<gene>
    <name evidence="1" type="ORF">ASPCADRAFT_130845</name>
</gene>
<evidence type="ECO:0000313" key="1">
    <source>
        <dbReference type="EMBL" id="OOF95363.1"/>
    </source>
</evidence>
<dbReference type="AlphaFoldDB" id="A0A1R3RLM1"/>
<dbReference type="EMBL" id="KV907500">
    <property type="protein sequence ID" value="OOF95363.1"/>
    <property type="molecule type" value="Genomic_DNA"/>
</dbReference>
<keyword evidence="2" id="KW-1185">Reference proteome</keyword>
<protein>
    <submittedName>
        <fullName evidence="1">Uncharacterized protein</fullName>
    </submittedName>
</protein>
<name>A0A1R3RLM1_ASPC5</name>